<dbReference type="PANTHER" id="PTHR37820:SF1">
    <property type="entry name" value="CELL DIVISION PROTEIN FTSQ"/>
    <property type="match status" value="1"/>
</dbReference>
<dbReference type="InterPro" id="IPR034746">
    <property type="entry name" value="POTRA"/>
</dbReference>
<dbReference type="GO" id="GO:0005886">
    <property type="term" value="C:plasma membrane"/>
    <property type="evidence" value="ECO:0007669"/>
    <property type="project" value="TreeGrafter"/>
</dbReference>
<evidence type="ECO:0000256" key="7">
    <source>
        <dbReference type="ARBA" id="ARBA00023306"/>
    </source>
</evidence>
<reference evidence="9" key="1">
    <citation type="submission" date="2020-05" db="EMBL/GenBank/DDBJ databases">
        <authorList>
            <person name="Chiriac C."/>
            <person name="Salcher M."/>
            <person name="Ghai R."/>
            <person name="Kavagutti S V."/>
        </authorList>
    </citation>
    <scope>NUCLEOTIDE SEQUENCE</scope>
</reference>
<dbReference type="Gene3D" id="3.10.20.310">
    <property type="entry name" value="membrane protein fhac"/>
    <property type="match status" value="1"/>
</dbReference>
<keyword evidence="2" id="KW-1003">Cell membrane</keyword>
<evidence type="ECO:0000313" key="9">
    <source>
        <dbReference type="EMBL" id="CAB4865048.1"/>
    </source>
</evidence>
<feature type="domain" description="POTRA" evidence="8">
    <location>
        <begin position="31"/>
        <end position="101"/>
    </location>
</feature>
<evidence type="ECO:0000256" key="3">
    <source>
        <dbReference type="ARBA" id="ARBA00022618"/>
    </source>
</evidence>
<comment type="subcellular location">
    <subcellularLocation>
        <location evidence="1">Membrane</location>
    </subcellularLocation>
</comment>
<dbReference type="EMBL" id="CAFBLW010000001">
    <property type="protein sequence ID" value="CAB4865048.1"/>
    <property type="molecule type" value="Genomic_DNA"/>
</dbReference>
<evidence type="ECO:0000256" key="2">
    <source>
        <dbReference type="ARBA" id="ARBA00022475"/>
    </source>
</evidence>
<dbReference type="InterPro" id="IPR013685">
    <property type="entry name" value="POTRA_FtsQ_type"/>
</dbReference>
<evidence type="ECO:0000256" key="6">
    <source>
        <dbReference type="ARBA" id="ARBA00023136"/>
    </source>
</evidence>
<dbReference type="PROSITE" id="PS51779">
    <property type="entry name" value="POTRA"/>
    <property type="match status" value="1"/>
</dbReference>
<dbReference type="Pfam" id="PF08478">
    <property type="entry name" value="POTRA_1"/>
    <property type="match status" value="1"/>
</dbReference>
<accession>A0A6J7D7D8</accession>
<dbReference type="PANTHER" id="PTHR37820">
    <property type="entry name" value="CELL DIVISION PROTEIN DIVIB"/>
    <property type="match status" value="1"/>
</dbReference>
<evidence type="ECO:0000256" key="5">
    <source>
        <dbReference type="ARBA" id="ARBA00022989"/>
    </source>
</evidence>
<keyword evidence="6" id="KW-0472">Membrane</keyword>
<organism evidence="9">
    <name type="scientific">freshwater metagenome</name>
    <dbReference type="NCBI Taxonomy" id="449393"/>
    <lineage>
        <taxon>unclassified sequences</taxon>
        <taxon>metagenomes</taxon>
        <taxon>ecological metagenomes</taxon>
    </lineage>
</organism>
<dbReference type="InterPro" id="IPR005548">
    <property type="entry name" value="Cell_div_FtsQ/DivIB_C"/>
</dbReference>
<dbReference type="AlphaFoldDB" id="A0A6J7D7D8"/>
<keyword evidence="7" id="KW-0131">Cell cycle</keyword>
<evidence type="ECO:0000256" key="1">
    <source>
        <dbReference type="ARBA" id="ARBA00004370"/>
    </source>
</evidence>
<keyword evidence="3" id="KW-0132">Cell division</keyword>
<dbReference type="Pfam" id="PF03799">
    <property type="entry name" value="FtsQ_DivIB_C"/>
    <property type="match status" value="1"/>
</dbReference>
<gene>
    <name evidence="9" type="ORF">UFOPK3461_00001</name>
</gene>
<keyword evidence="5" id="KW-1133">Transmembrane helix</keyword>
<proteinExistence type="predicted"/>
<dbReference type="GO" id="GO:0051301">
    <property type="term" value="P:cell division"/>
    <property type="evidence" value="ECO:0007669"/>
    <property type="project" value="UniProtKB-KW"/>
</dbReference>
<keyword evidence="4" id="KW-0812">Transmembrane</keyword>
<sequence length="228" mass="24573">MQIRSTRIVVIAGIALIFLGATYLFGWSDIFVVKEVSITGAPTAQSTKAITDSLSIKPGIKMARVETRSLSRRLESFTWIESVNISRNWLNRKVSIEISPRTPIALFNPATSPETSIDADGNVFRLPGGTSNSLPKVEANSAKSGVEAIALFTALPQTFRSNISLMSVRSTGAFSISYRYKSRPIAISWGDGGNAALKVDVVEALLALPENAKVRSIDVSAPHAPIVR</sequence>
<name>A0A6J7D7D8_9ZZZZ</name>
<dbReference type="InterPro" id="IPR050487">
    <property type="entry name" value="FtsQ_DivIB"/>
</dbReference>
<evidence type="ECO:0000256" key="4">
    <source>
        <dbReference type="ARBA" id="ARBA00022692"/>
    </source>
</evidence>
<protein>
    <submittedName>
        <fullName evidence="9">Unannotated protein</fullName>
    </submittedName>
</protein>
<evidence type="ECO:0000259" key="8">
    <source>
        <dbReference type="PROSITE" id="PS51779"/>
    </source>
</evidence>